<evidence type="ECO:0000313" key="2">
    <source>
        <dbReference type="Proteomes" id="UP000234331"/>
    </source>
</evidence>
<name>A0A2I2KVW3_9ACTN</name>
<dbReference type="OrthoDB" id="2989189at2"/>
<sequence length="184" mass="20229">MSGELEQIADLLRQRNAVDERIAAVIGRPMTAGHLGEWIAARVFHVELEQSAVAAAIDGRFTTGPLQGRTVNVKWYLKRENLLDITESAVLDYYLVFTGPTSVAASSRGGTRPWTIAAVYLFDAQRLLDELRARGVKTGTATSVRAAQWESAEIFPRAGNGLLRMEPEQARILRLFAPPEGSVH</sequence>
<dbReference type="Proteomes" id="UP000234331">
    <property type="component" value="Unassembled WGS sequence"/>
</dbReference>
<dbReference type="RefSeq" id="WP_101833205.1">
    <property type="nucleotide sequence ID" value="NZ_FZMO01000305.1"/>
</dbReference>
<gene>
    <name evidence="1" type="ORF">FRACA_3730003</name>
</gene>
<proteinExistence type="predicted"/>
<keyword evidence="2" id="KW-1185">Reference proteome</keyword>
<evidence type="ECO:0000313" key="1">
    <source>
        <dbReference type="EMBL" id="SNQ49788.1"/>
    </source>
</evidence>
<accession>A0A2I2KVW3</accession>
<organism evidence="1 2">
    <name type="scientific">Frankia canadensis</name>
    <dbReference type="NCBI Taxonomy" id="1836972"/>
    <lineage>
        <taxon>Bacteria</taxon>
        <taxon>Bacillati</taxon>
        <taxon>Actinomycetota</taxon>
        <taxon>Actinomycetes</taxon>
        <taxon>Frankiales</taxon>
        <taxon>Frankiaceae</taxon>
        <taxon>Frankia</taxon>
    </lineage>
</organism>
<protein>
    <submittedName>
        <fullName evidence="1">Uncharacterized protein</fullName>
    </submittedName>
</protein>
<dbReference type="EMBL" id="FZMO01000305">
    <property type="protein sequence ID" value="SNQ49788.1"/>
    <property type="molecule type" value="Genomic_DNA"/>
</dbReference>
<dbReference type="AlphaFoldDB" id="A0A2I2KVW3"/>
<reference evidence="1 2" key="1">
    <citation type="submission" date="2017-06" db="EMBL/GenBank/DDBJ databases">
        <authorList>
            <person name="Kim H.J."/>
            <person name="Triplett B.A."/>
        </authorList>
    </citation>
    <scope>NUCLEOTIDE SEQUENCE [LARGE SCALE GENOMIC DNA]</scope>
    <source>
        <strain evidence="1">FRACA_ARgP5</strain>
    </source>
</reference>